<feature type="non-terminal residue" evidence="7">
    <location>
        <position position="1"/>
    </location>
</feature>
<evidence type="ECO:0000259" key="6">
    <source>
        <dbReference type="Pfam" id="PF24662"/>
    </source>
</evidence>
<name>A0A392RWP5_9FABA</name>
<keyword evidence="4" id="KW-0539">Nucleus</keyword>
<proteinExistence type="predicted"/>
<evidence type="ECO:0000256" key="2">
    <source>
        <dbReference type="ARBA" id="ARBA00023015"/>
    </source>
</evidence>
<keyword evidence="3" id="KW-0804">Transcription</keyword>
<comment type="subcellular location">
    <subcellularLocation>
        <location evidence="1">Nucleus</location>
    </subcellularLocation>
</comment>
<dbReference type="PANTHER" id="PTHR13859">
    <property type="entry name" value="ATROPHIN-RELATED"/>
    <property type="match status" value="1"/>
</dbReference>
<evidence type="ECO:0000256" key="4">
    <source>
        <dbReference type="ARBA" id="ARBA00023242"/>
    </source>
</evidence>
<comment type="caution">
    <text evidence="7">The sequence shown here is derived from an EMBL/GenBank/DDBJ whole genome shotgun (WGS) entry which is preliminary data.</text>
</comment>
<evidence type="ECO:0000313" key="7">
    <source>
        <dbReference type="EMBL" id="MCI40220.1"/>
    </source>
</evidence>
<feature type="region of interest" description="Disordered" evidence="5">
    <location>
        <begin position="56"/>
        <end position="88"/>
    </location>
</feature>
<feature type="compositionally biased region" description="Basic and acidic residues" evidence="5">
    <location>
        <begin position="68"/>
        <end position="88"/>
    </location>
</feature>
<dbReference type="Pfam" id="PF24662">
    <property type="entry name" value="DUF7650"/>
    <property type="match status" value="1"/>
</dbReference>
<evidence type="ECO:0000256" key="1">
    <source>
        <dbReference type="ARBA" id="ARBA00004123"/>
    </source>
</evidence>
<keyword evidence="8" id="KW-1185">Reference proteome</keyword>
<keyword evidence="2" id="KW-0805">Transcription regulation</keyword>
<dbReference type="EMBL" id="LXQA010277374">
    <property type="protein sequence ID" value="MCI40220.1"/>
    <property type="molecule type" value="Genomic_DNA"/>
</dbReference>
<dbReference type="PANTHER" id="PTHR13859:SF31">
    <property type="entry name" value="ELM2 DOMAIN-CONTAINING PROTEIN"/>
    <property type="match status" value="1"/>
</dbReference>
<dbReference type="AlphaFoldDB" id="A0A392RWP5"/>
<evidence type="ECO:0000256" key="3">
    <source>
        <dbReference type="ARBA" id="ARBA00023163"/>
    </source>
</evidence>
<sequence>RGYVTSKDYLVFLTPGVEKFSRRKLVKGDHYFDSVSDVLRKVVAEPSILELEEEAAAKVGSFNEEEPEKGSNEDDFSDDQRQSESHLI</sequence>
<organism evidence="7 8">
    <name type="scientific">Trifolium medium</name>
    <dbReference type="NCBI Taxonomy" id="97028"/>
    <lineage>
        <taxon>Eukaryota</taxon>
        <taxon>Viridiplantae</taxon>
        <taxon>Streptophyta</taxon>
        <taxon>Embryophyta</taxon>
        <taxon>Tracheophyta</taxon>
        <taxon>Spermatophyta</taxon>
        <taxon>Magnoliopsida</taxon>
        <taxon>eudicotyledons</taxon>
        <taxon>Gunneridae</taxon>
        <taxon>Pentapetalae</taxon>
        <taxon>rosids</taxon>
        <taxon>fabids</taxon>
        <taxon>Fabales</taxon>
        <taxon>Fabaceae</taxon>
        <taxon>Papilionoideae</taxon>
        <taxon>50 kb inversion clade</taxon>
        <taxon>NPAAA clade</taxon>
        <taxon>Hologalegina</taxon>
        <taxon>IRL clade</taxon>
        <taxon>Trifolieae</taxon>
        <taxon>Trifolium</taxon>
    </lineage>
</organism>
<dbReference type="GO" id="GO:0003714">
    <property type="term" value="F:transcription corepressor activity"/>
    <property type="evidence" value="ECO:0007669"/>
    <property type="project" value="TreeGrafter"/>
</dbReference>
<evidence type="ECO:0000256" key="5">
    <source>
        <dbReference type="SAM" id="MobiDB-lite"/>
    </source>
</evidence>
<evidence type="ECO:0000313" key="8">
    <source>
        <dbReference type="Proteomes" id="UP000265520"/>
    </source>
</evidence>
<dbReference type="GO" id="GO:0005634">
    <property type="term" value="C:nucleus"/>
    <property type="evidence" value="ECO:0007669"/>
    <property type="project" value="UniProtKB-SubCell"/>
</dbReference>
<dbReference type="Proteomes" id="UP000265520">
    <property type="component" value="Unassembled WGS sequence"/>
</dbReference>
<dbReference type="InterPro" id="IPR056067">
    <property type="entry name" value="DUF7650"/>
</dbReference>
<protein>
    <recommendedName>
        <fullName evidence="6">DUF7650 domain-containing protein</fullName>
    </recommendedName>
</protein>
<accession>A0A392RWP5</accession>
<reference evidence="7 8" key="1">
    <citation type="journal article" date="2018" name="Front. Plant Sci.">
        <title>Red Clover (Trifolium pratense) and Zigzag Clover (T. medium) - A Picture of Genomic Similarities and Differences.</title>
        <authorList>
            <person name="Dluhosova J."/>
            <person name="Istvanek J."/>
            <person name="Nedelnik J."/>
            <person name="Repkova J."/>
        </authorList>
    </citation>
    <scope>NUCLEOTIDE SEQUENCE [LARGE SCALE GENOMIC DNA]</scope>
    <source>
        <strain evidence="8">cv. 10/8</strain>
        <tissue evidence="7">Leaf</tissue>
    </source>
</reference>
<feature type="domain" description="DUF7650" evidence="6">
    <location>
        <begin position="3"/>
        <end position="46"/>
    </location>
</feature>